<evidence type="ECO:0000256" key="1">
    <source>
        <dbReference type="ARBA" id="ARBA00011046"/>
    </source>
</evidence>
<keyword evidence="2" id="KW-0805">Transcription regulation</keyword>
<dbReference type="AlphaFoldDB" id="A0A7K2IP04"/>
<dbReference type="EMBL" id="WWHY01000001">
    <property type="protein sequence ID" value="MYR31693.1"/>
    <property type="molecule type" value="Genomic_DNA"/>
</dbReference>
<accession>A0A7K2IP04</accession>
<evidence type="ECO:0000313" key="6">
    <source>
        <dbReference type="Proteomes" id="UP000467124"/>
    </source>
</evidence>
<comment type="similarity">
    <text evidence="1">Belongs to the BlaI transcriptional regulatory family.</text>
</comment>
<dbReference type="Pfam" id="PF03965">
    <property type="entry name" value="Penicillinase_R"/>
    <property type="match status" value="1"/>
</dbReference>
<keyword evidence="4" id="KW-0804">Transcription</keyword>
<dbReference type="InterPro" id="IPR005650">
    <property type="entry name" value="BlaI_family"/>
</dbReference>
<evidence type="ECO:0000256" key="2">
    <source>
        <dbReference type="ARBA" id="ARBA00023015"/>
    </source>
</evidence>
<dbReference type="GO" id="GO:0003677">
    <property type="term" value="F:DNA binding"/>
    <property type="evidence" value="ECO:0007669"/>
    <property type="project" value="UniProtKB-KW"/>
</dbReference>
<dbReference type="Gene3D" id="6.10.140.850">
    <property type="match status" value="1"/>
</dbReference>
<proteinExistence type="inferred from homology"/>
<evidence type="ECO:0000313" key="5">
    <source>
        <dbReference type="EMBL" id="MYR31693.1"/>
    </source>
</evidence>
<evidence type="ECO:0000256" key="4">
    <source>
        <dbReference type="ARBA" id="ARBA00023163"/>
    </source>
</evidence>
<reference evidence="5 6" key="1">
    <citation type="journal article" date="2019" name="Nat. Commun.">
        <title>The antimicrobial potential of Streptomyces from insect microbiomes.</title>
        <authorList>
            <person name="Chevrette M.G."/>
            <person name="Carlson C.M."/>
            <person name="Ortega H.E."/>
            <person name="Thomas C."/>
            <person name="Ananiev G.E."/>
            <person name="Barns K.J."/>
            <person name="Book A.J."/>
            <person name="Cagnazzo J."/>
            <person name="Carlos C."/>
            <person name="Flanigan W."/>
            <person name="Grubbs K.J."/>
            <person name="Horn H.A."/>
            <person name="Hoffmann F.M."/>
            <person name="Klassen J.L."/>
            <person name="Knack J.J."/>
            <person name="Lewin G.R."/>
            <person name="McDonald B.R."/>
            <person name="Muller L."/>
            <person name="Melo W.G.P."/>
            <person name="Pinto-Tomas A.A."/>
            <person name="Schmitz A."/>
            <person name="Wendt-Pienkowski E."/>
            <person name="Wildman S."/>
            <person name="Zhao M."/>
            <person name="Zhang F."/>
            <person name="Bugni T.S."/>
            <person name="Andes D.R."/>
            <person name="Pupo M.T."/>
            <person name="Currie C.R."/>
        </authorList>
    </citation>
    <scope>NUCLEOTIDE SEQUENCE [LARGE SCALE GENOMIC DNA]</scope>
    <source>
        <strain evidence="5 6">SID5840</strain>
    </source>
</reference>
<dbReference type="RefSeq" id="WP_161110412.1">
    <property type="nucleotide sequence ID" value="NZ_JBEYGF010000007.1"/>
</dbReference>
<dbReference type="InterPro" id="IPR036390">
    <property type="entry name" value="WH_DNA-bd_sf"/>
</dbReference>
<gene>
    <name evidence="5" type="ORF">GTW20_05265</name>
</gene>
<dbReference type="GO" id="GO:0045892">
    <property type="term" value="P:negative regulation of DNA-templated transcription"/>
    <property type="evidence" value="ECO:0007669"/>
    <property type="project" value="InterPro"/>
</dbReference>
<keyword evidence="3" id="KW-0238">DNA-binding</keyword>
<organism evidence="5 6">
    <name type="scientific">Nocardiopsis alba</name>
    <dbReference type="NCBI Taxonomy" id="53437"/>
    <lineage>
        <taxon>Bacteria</taxon>
        <taxon>Bacillati</taxon>
        <taxon>Actinomycetota</taxon>
        <taxon>Actinomycetes</taxon>
        <taxon>Streptosporangiales</taxon>
        <taxon>Nocardiopsidaceae</taxon>
        <taxon>Nocardiopsis</taxon>
    </lineage>
</organism>
<dbReference type="SUPFAM" id="SSF46785">
    <property type="entry name" value="Winged helix' DNA-binding domain"/>
    <property type="match status" value="1"/>
</dbReference>
<sequence>MGPTPMNANPIPGLGSLESEVMSALWRSREPLSVREVIESLSGRDPAYTTISTVLENLRRKGWVERERVGRLWFYRPMRDRNSLAADRMRGALDDSGDAREALLLFVDRMDPNDLDVLRELLADVPRDEDA</sequence>
<protein>
    <submittedName>
        <fullName evidence="5">BlaI/MecI/CopY family transcriptional regulator</fullName>
    </submittedName>
</protein>
<dbReference type="InterPro" id="IPR036388">
    <property type="entry name" value="WH-like_DNA-bd_sf"/>
</dbReference>
<name>A0A7K2IP04_9ACTN</name>
<dbReference type="Gene3D" id="1.10.10.10">
    <property type="entry name" value="Winged helix-like DNA-binding domain superfamily/Winged helix DNA-binding domain"/>
    <property type="match status" value="1"/>
</dbReference>
<comment type="caution">
    <text evidence="5">The sequence shown here is derived from an EMBL/GenBank/DDBJ whole genome shotgun (WGS) entry which is preliminary data.</text>
</comment>
<evidence type="ECO:0000256" key="3">
    <source>
        <dbReference type="ARBA" id="ARBA00023125"/>
    </source>
</evidence>
<dbReference type="Proteomes" id="UP000467124">
    <property type="component" value="Unassembled WGS sequence"/>
</dbReference>